<sequence>MKTPALYDAEWLEREHNNRARVPEHPQHFERWARDSEKARAGGRALIDVRYGHGAGETLDIFPAPRQPGTPPAPVLVFIHGGWWRSLDKSDHSFIAPPFVQRGACVVVPNYALCPAVTVPDITLQMVQTLAWVYRHIGAHGGDPHRITVVGHSAGGHLAAMMLACDWTRVGDDLPVSLVKNAMAMSGLFDLEPVMHTPSVQASLHLTPEQVAKASPARLPAPALREGRGGLMAVVGAEESSEFLRQNRLIQQAWGEQVVPVCESLKGINHFSIVDALADPRSRLHRLVRSLLGL</sequence>
<protein>
    <submittedName>
        <fullName evidence="3">Arylformamidase</fullName>
        <ecNumber evidence="3">3.5.1.9</ecNumber>
    </submittedName>
</protein>
<dbReference type="EC" id="3.5.1.9" evidence="3"/>
<dbReference type="GO" id="GO:0004061">
    <property type="term" value="F:arylformamidase activity"/>
    <property type="evidence" value="ECO:0007669"/>
    <property type="project" value="UniProtKB-EC"/>
</dbReference>
<evidence type="ECO:0000256" key="1">
    <source>
        <dbReference type="ARBA" id="ARBA00022801"/>
    </source>
</evidence>
<dbReference type="InterPro" id="IPR050300">
    <property type="entry name" value="GDXG_lipolytic_enzyme"/>
</dbReference>
<keyword evidence="1 3" id="KW-0378">Hydrolase</keyword>
<dbReference type="Proteomes" id="UP001265550">
    <property type="component" value="Unassembled WGS sequence"/>
</dbReference>
<proteinExistence type="predicted"/>
<gene>
    <name evidence="3" type="ORF">J2X09_001609</name>
</gene>
<accession>A0ABU1V8W1</accession>
<comment type="caution">
    <text evidence="3">The sequence shown here is derived from an EMBL/GenBank/DDBJ whole genome shotgun (WGS) entry which is preliminary data.</text>
</comment>
<dbReference type="Gene3D" id="3.40.50.1820">
    <property type="entry name" value="alpha/beta hydrolase"/>
    <property type="match status" value="1"/>
</dbReference>
<dbReference type="PANTHER" id="PTHR48081:SF33">
    <property type="entry name" value="KYNURENINE FORMAMIDASE"/>
    <property type="match status" value="1"/>
</dbReference>
<feature type="domain" description="BD-FAE-like" evidence="2">
    <location>
        <begin position="59"/>
        <end position="162"/>
    </location>
</feature>
<dbReference type="SUPFAM" id="SSF53474">
    <property type="entry name" value="alpha/beta-Hydrolases"/>
    <property type="match status" value="1"/>
</dbReference>
<dbReference type="PANTHER" id="PTHR48081">
    <property type="entry name" value="AB HYDROLASE SUPERFAMILY PROTEIN C4A8.06C"/>
    <property type="match status" value="1"/>
</dbReference>
<dbReference type="RefSeq" id="WP_204732260.1">
    <property type="nucleotide sequence ID" value="NZ_JAVDWE010000003.1"/>
</dbReference>
<dbReference type="Pfam" id="PF20434">
    <property type="entry name" value="BD-FAE"/>
    <property type="match status" value="1"/>
</dbReference>
<evidence type="ECO:0000259" key="2">
    <source>
        <dbReference type="Pfam" id="PF20434"/>
    </source>
</evidence>
<evidence type="ECO:0000313" key="4">
    <source>
        <dbReference type="Proteomes" id="UP001265550"/>
    </source>
</evidence>
<evidence type="ECO:0000313" key="3">
    <source>
        <dbReference type="EMBL" id="MDR7093877.1"/>
    </source>
</evidence>
<name>A0ABU1V8W1_9BURK</name>
<organism evidence="3 4">
    <name type="scientific">Hydrogenophaga laconesensis</name>
    <dbReference type="NCBI Taxonomy" id="1805971"/>
    <lineage>
        <taxon>Bacteria</taxon>
        <taxon>Pseudomonadati</taxon>
        <taxon>Pseudomonadota</taxon>
        <taxon>Betaproteobacteria</taxon>
        <taxon>Burkholderiales</taxon>
        <taxon>Comamonadaceae</taxon>
        <taxon>Hydrogenophaga</taxon>
    </lineage>
</organism>
<keyword evidence="4" id="KW-1185">Reference proteome</keyword>
<reference evidence="3 4" key="1">
    <citation type="submission" date="2023-07" db="EMBL/GenBank/DDBJ databases">
        <title>Sorghum-associated microbial communities from plants grown in Nebraska, USA.</title>
        <authorList>
            <person name="Schachtman D."/>
        </authorList>
    </citation>
    <scope>NUCLEOTIDE SEQUENCE [LARGE SCALE GENOMIC DNA]</scope>
    <source>
        <strain evidence="3 4">BE240</strain>
    </source>
</reference>
<dbReference type="InterPro" id="IPR029058">
    <property type="entry name" value="AB_hydrolase_fold"/>
</dbReference>
<dbReference type="EMBL" id="JAVDWE010000003">
    <property type="protein sequence ID" value="MDR7093877.1"/>
    <property type="molecule type" value="Genomic_DNA"/>
</dbReference>
<dbReference type="InterPro" id="IPR049492">
    <property type="entry name" value="BD-FAE-like_dom"/>
</dbReference>